<protein>
    <submittedName>
        <fullName evidence="1">Uncharacterized protein</fullName>
    </submittedName>
</protein>
<evidence type="ECO:0000313" key="1">
    <source>
        <dbReference type="EMBL" id="AFZ50595.1"/>
    </source>
</evidence>
<dbReference type="OrthoDB" id="516147at2"/>
<reference evidence="1" key="1">
    <citation type="submission" date="2012-04" db="EMBL/GenBank/DDBJ databases">
        <title>Finished genome of Dactylococcopsis salina PCC 8305.</title>
        <authorList>
            <consortium name="US DOE Joint Genome Institute"/>
            <person name="Gugger M."/>
            <person name="Coursin T."/>
            <person name="Rippka R."/>
            <person name="Tandeau De Marsac N."/>
            <person name="Huntemann M."/>
            <person name="Wei C.-L."/>
            <person name="Han J."/>
            <person name="Detter J.C."/>
            <person name="Han C."/>
            <person name="Tapia R."/>
            <person name="Daligault H."/>
            <person name="Chen A."/>
            <person name="Krypides N."/>
            <person name="Mavromatis K."/>
            <person name="Markowitz V."/>
            <person name="Szeto E."/>
            <person name="Ivanova N."/>
            <person name="Ovchinnikova G."/>
            <person name="Pagani I."/>
            <person name="Pati A."/>
            <person name="Goodwin L."/>
            <person name="Peters L."/>
            <person name="Pitluck S."/>
            <person name="Woyke T."/>
            <person name="Kerfeld C."/>
        </authorList>
    </citation>
    <scope>NUCLEOTIDE SEQUENCE [LARGE SCALE GENOMIC DNA]</scope>
    <source>
        <strain evidence="1">PCC 8305</strain>
    </source>
</reference>
<name>K9YW73_DACS8</name>
<dbReference type="RefSeq" id="WP_015229591.1">
    <property type="nucleotide sequence ID" value="NC_019780.1"/>
</dbReference>
<dbReference type="HOGENOM" id="CLU_2355074_0_0_3"/>
<keyword evidence="2" id="KW-1185">Reference proteome</keyword>
<accession>K9YW73</accession>
<dbReference type="EMBL" id="CP003944">
    <property type="protein sequence ID" value="AFZ50595.1"/>
    <property type="molecule type" value="Genomic_DNA"/>
</dbReference>
<proteinExistence type="predicted"/>
<organism evidence="1 2">
    <name type="scientific">Dactylococcopsis salina (strain PCC 8305)</name>
    <name type="common">Myxobactron salinum</name>
    <dbReference type="NCBI Taxonomy" id="13035"/>
    <lineage>
        <taxon>Bacteria</taxon>
        <taxon>Bacillati</taxon>
        <taxon>Cyanobacteriota</taxon>
        <taxon>Cyanophyceae</taxon>
        <taxon>Nodosilineales</taxon>
        <taxon>Cymatolegaceae</taxon>
        <taxon>Dactylococcopsis</taxon>
    </lineage>
</organism>
<dbReference type="Proteomes" id="UP000010482">
    <property type="component" value="Chromosome"/>
</dbReference>
<dbReference type="AlphaFoldDB" id="K9YW73"/>
<dbReference type="KEGG" id="dsl:Dacsa_1945"/>
<gene>
    <name evidence="1" type="ORF">Dacsa_1945</name>
</gene>
<evidence type="ECO:0000313" key="2">
    <source>
        <dbReference type="Proteomes" id="UP000010482"/>
    </source>
</evidence>
<sequence>MAIEVRALDEEEFNAATQGSYVYGTLSGYVKGKMRTAYVLIENLGKEQPCVGRKYENIPCKFFVSGEIYYAQTEQDIDNQEFENAEPFIEAIILLG</sequence>